<proteinExistence type="inferred from homology"/>
<name>A0A6J4VC50_9CYAN</name>
<dbReference type="GO" id="GO:0009522">
    <property type="term" value="C:photosystem I"/>
    <property type="evidence" value="ECO:0007669"/>
    <property type="project" value="InterPro"/>
</dbReference>
<dbReference type="Gene3D" id="1.20.5.510">
    <property type="entry name" value="Single helix bin"/>
    <property type="match status" value="1"/>
</dbReference>
<keyword evidence="3 7" id="KW-0812">Transmembrane</keyword>
<dbReference type="AlphaFoldDB" id="A0A6J4VC50"/>
<evidence type="ECO:0000256" key="6">
    <source>
        <dbReference type="ARBA" id="ARBA00023136"/>
    </source>
</evidence>
<evidence type="ECO:0000256" key="2">
    <source>
        <dbReference type="ARBA" id="ARBA00006318"/>
    </source>
</evidence>
<dbReference type="SUPFAM" id="SSF81544">
    <property type="entry name" value="Subunit IX of photosystem I reaction centre, PsaJ"/>
    <property type="match status" value="1"/>
</dbReference>
<protein>
    <recommendedName>
        <fullName evidence="9">Photosystem I reaction center subunit IX</fullName>
    </recommendedName>
</protein>
<dbReference type="GO" id="GO:0015979">
    <property type="term" value="P:photosynthesis"/>
    <property type="evidence" value="ECO:0007669"/>
    <property type="project" value="InterPro"/>
</dbReference>
<accession>A0A6J4VC50</accession>
<dbReference type="Pfam" id="PF01701">
    <property type="entry name" value="PSI_PsaJ"/>
    <property type="match status" value="1"/>
</dbReference>
<dbReference type="EMBL" id="CADCWO010000115">
    <property type="protein sequence ID" value="CAA9575028.1"/>
    <property type="molecule type" value="Genomic_DNA"/>
</dbReference>
<sequence length="43" mass="4807">MQSEFFAKYLSNVPVLAVVASSLLLTAFILINWAFPDILSFTQ</sequence>
<keyword evidence="6 7" id="KW-0472">Membrane</keyword>
<evidence type="ECO:0000256" key="1">
    <source>
        <dbReference type="ARBA" id="ARBA00004376"/>
    </source>
</evidence>
<dbReference type="InterPro" id="IPR002615">
    <property type="entry name" value="PSI_PsaJ"/>
</dbReference>
<feature type="transmembrane region" description="Helical" evidence="7">
    <location>
        <begin position="12"/>
        <end position="35"/>
    </location>
</feature>
<comment type="subcellular location">
    <subcellularLocation>
        <location evidence="1">Cellular thylakoid membrane</location>
        <topology evidence="1">Single-pass membrane protein</topology>
    </subcellularLocation>
</comment>
<keyword evidence="4 7" id="KW-1133">Transmembrane helix</keyword>
<dbReference type="InterPro" id="IPR036062">
    <property type="entry name" value="PSI_PsaJ_sf"/>
</dbReference>
<organism evidence="8">
    <name type="scientific">uncultured Synechococcales cyanobacterium</name>
    <dbReference type="NCBI Taxonomy" id="1936017"/>
    <lineage>
        <taxon>Bacteria</taxon>
        <taxon>Bacillati</taxon>
        <taxon>Cyanobacteriota</taxon>
        <taxon>Cyanophyceae</taxon>
        <taxon>Synechococcales</taxon>
        <taxon>environmental samples</taxon>
    </lineage>
</organism>
<comment type="similarity">
    <text evidence="2">Belongs to the PsaJ family.</text>
</comment>
<evidence type="ECO:0000256" key="7">
    <source>
        <dbReference type="SAM" id="Phobius"/>
    </source>
</evidence>
<gene>
    <name evidence="8" type="ORF">AVDCRST_MAG81-2232</name>
</gene>
<evidence type="ECO:0000256" key="5">
    <source>
        <dbReference type="ARBA" id="ARBA00023078"/>
    </source>
</evidence>
<keyword evidence="5" id="KW-0793">Thylakoid</keyword>
<evidence type="ECO:0000256" key="4">
    <source>
        <dbReference type="ARBA" id="ARBA00022989"/>
    </source>
</evidence>
<evidence type="ECO:0008006" key="9">
    <source>
        <dbReference type="Google" id="ProtNLM"/>
    </source>
</evidence>
<reference evidence="8" key="1">
    <citation type="submission" date="2020-02" db="EMBL/GenBank/DDBJ databases">
        <authorList>
            <person name="Meier V. D."/>
        </authorList>
    </citation>
    <scope>NUCLEOTIDE SEQUENCE</scope>
    <source>
        <strain evidence="8">AVDCRST_MAG81</strain>
    </source>
</reference>
<dbReference type="GO" id="GO:0031676">
    <property type="term" value="C:plasma membrane-derived thylakoid membrane"/>
    <property type="evidence" value="ECO:0007669"/>
    <property type="project" value="UniProtKB-SubCell"/>
</dbReference>
<evidence type="ECO:0000313" key="8">
    <source>
        <dbReference type="EMBL" id="CAA9575028.1"/>
    </source>
</evidence>
<evidence type="ECO:0000256" key="3">
    <source>
        <dbReference type="ARBA" id="ARBA00022692"/>
    </source>
</evidence>